<reference evidence="3" key="1">
    <citation type="submission" date="2003-08" db="EMBL/GenBank/DDBJ databases">
        <authorList>
            <person name="Birren B."/>
            <person name="Nusbaum C."/>
            <person name="Abebe A."/>
            <person name="Abouelleil A."/>
            <person name="Adekoya E."/>
            <person name="Ait-zahra M."/>
            <person name="Allen N."/>
            <person name="Allen T."/>
            <person name="An P."/>
            <person name="Anderson M."/>
            <person name="Anderson S."/>
            <person name="Arachchi H."/>
            <person name="Armbruster J."/>
            <person name="Bachantsang P."/>
            <person name="Baldwin J."/>
            <person name="Barry A."/>
            <person name="Bayul T."/>
            <person name="Blitshsteyn B."/>
            <person name="Bloom T."/>
            <person name="Blye J."/>
            <person name="Boguslavskiy L."/>
            <person name="Borowsky M."/>
            <person name="Boukhgalter B."/>
            <person name="Brunache A."/>
            <person name="Butler J."/>
            <person name="Calixte N."/>
            <person name="Calvo S."/>
            <person name="Camarata J."/>
            <person name="Campo K."/>
            <person name="Chang J."/>
            <person name="Cheshatsang Y."/>
            <person name="Citroen M."/>
            <person name="Collymore A."/>
            <person name="Considine T."/>
            <person name="Cook A."/>
            <person name="Cooke P."/>
            <person name="Corum B."/>
            <person name="Cuomo C."/>
            <person name="David R."/>
            <person name="Dawoe T."/>
            <person name="Degray S."/>
            <person name="Dodge S."/>
            <person name="Dooley K."/>
            <person name="Dorje P."/>
            <person name="Dorjee K."/>
            <person name="Dorris L."/>
            <person name="Duffey N."/>
            <person name="Dupes A."/>
            <person name="Elkins T."/>
            <person name="Engels R."/>
            <person name="Erickson J."/>
            <person name="Farina A."/>
            <person name="Faro S."/>
            <person name="Ferreira P."/>
            <person name="Fischer H."/>
            <person name="Fitzgerald M."/>
            <person name="Foley K."/>
            <person name="Gage D."/>
            <person name="Galagan J."/>
            <person name="Gearin G."/>
            <person name="Gnerre S."/>
            <person name="Gnirke A."/>
            <person name="Goyette A."/>
            <person name="Graham J."/>
            <person name="Grandbois E."/>
            <person name="Gyaltsen K."/>
            <person name="Hafez N."/>
            <person name="Hagopian D."/>
            <person name="Hagos B."/>
            <person name="Hall J."/>
            <person name="Hatcher B."/>
            <person name="Heller A."/>
            <person name="Higgins H."/>
            <person name="Honan T."/>
            <person name="Horn A."/>
            <person name="Houde N."/>
            <person name="Hughes L."/>
            <person name="Hulme W."/>
            <person name="Husby E."/>
            <person name="Iliev I."/>
            <person name="Jaffe D."/>
            <person name="Jones C."/>
            <person name="Kamal M."/>
            <person name="Kamat A."/>
            <person name="Kamvysselis M."/>
            <person name="Karlsson E."/>
            <person name="Kells C."/>
            <person name="Kieu A."/>
            <person name="Kisner P."/>
            <person name="Kodira C."/>
            <person name="Kulbokas E."/>
            <person name="Labutti K."/>
            <person name="Lama D."/>
            <person name="Landers T."/>
            <person name="Leger J."/>
            <person name="Levine S."/>
            <person name="Lewis D."/>
            <person name="Lewis T."/>
            <person name="Lindblad-toh K."/>
            <person name="Liu X."/>
            <person name="Lokyitsang T."/>
            <person name="Lokyitsang Y."/>
            <person name="Lucien O."/>
            <person name="Lui A."/>
            <person name="Ma L.J."/>
            <person name="Mabbitt R."/>
            <person name="Macdonald J."/>
            <person name="Maclean C."/>
            <person name="Major J."/>
            <person name="Manning J."/>
            <person name="Marabella R."/>
            <person name="Maru K."/>
            <person name="Matthews C."/>
            <person name="Mauceli E."/>
            <person name="Mccarthy M."/>
            <person name="Mcdonough S."/>
            <person name="Mcghee T."/>
            <person name="Meldrim J."/>
            <person name="Meneus L."/>
            <person name="Mesirov J."/>
            <person name="Mihalev A."/>
            <person name="Mihova T."/>
            <person name="Mikkelsen T."/>
            <person name="Mlenga V."/>
            <person name="Moru K."/>
            <person name="Mozes J."/>
            <person name="Mulrain L."/>
            <person name="Munson G."/>
            <person name="Naylor J."/>
            <person name="Newes C."/>
            <person name="Nguyen C."/>
            <person name="Nguyen N."/>
            <person name="Nguyen T."/>
            <person name="Nicol R."/>
            <person name="Nielsen C."/>
            <person name="Nizzari M."/>
            <person name="Norbu C."/>
            <person name="Norbu N."/>
            <person name="O'donnell P."/>
            <person name="Okoawo O."/>
            <person name="O'leary S."/>
            <person name="Omotosho B."/>
            <person name="O'neill K."/>
            <person name="Osman S."/>
            <person name="Parker S."/>
            <person name="Perrin D."/>
            <person name="Phunkhang P."/>
            <person name="Piqani B."/>
            <person name="Purcell S."/>
            <person name="Rachupka T."/>
            <person name="Ramasamy U."/>
            <person name="Rameau R."/>
            <person name="Ray V."/>
            <person name="Raymond C."/>
            <person name="Retta R."/>
            <person name="Richardson S."/>
            <person name="Rise C."/>
            <person name="Rodriguez J."/>
            <person name="Rogers J."/>
            <person name="Rogov P."/>
            <person name="Rutman M."/>
            <person name="Schupbach R."/>
            <person name="Seaman C."/>
            <person name="Settipalli S."/>
            <person name="Sharpe T."/>
            <person name="Sheridan J."/>
            <person name="Sherpa N."/>
            <person name="Shi J."/>
            <person name="Smirnov S."/>
            <person name="Smith C."/>
            <person name="Sougnez C."/>
            <person name="Spencer B."/>
            <person name="Stalker J."/>
            <person name="Stange-thomann N."/>
            <person name="Stavropoulos S."/>
            <person name="Stetson K."/>
            <person name="Stone C."/>
            <person name="Stone S."/>
            <person name="Stubbs M."/>
            <person name="Talamas J."/>
            <person name="Tchuinga P."/>
            <person name="Tenzing P."/>
            <person name="Tesfaye S."/>
            <person name="Theodore J."/>
            <person name="Thoulutsang Y."/>
            <person name="Topham K."/>
            <person name="Towey S."/>
            <person name="Tsamla T."/>
            <person name="Tsomo N."/>
            <person name="Vallee D."/>
            <person name="Vassiliev H."/>
            <person name="Venkataraman V."/>
            <person name="Vinson J."/>
            <person name="Vo A."/>
            <person name="Wade C."/>
            <person name="Wang S."/>
            <person name="Wangchuk T."/>
            <person name="Wangdi T."/>
            <person name="Whittaker C."/>
            <person name="Wilkinson J."/>
            <person name="Wu Y."/>
            <person name="Wyman D."/>
            <person name="Yadav S."/>
            <person name="Yang S."/>
            <person name="Yang X."/>
            <person name="Yeager S."/>
            <person name="Yee E."/>
            <person name="Young G."/>
            <person name="Zainoun J."/>
            <person name="Zembeck L."/>
            <person name="Zimmer A."/>
            <person name="Zody M."/>
            <person name="Lander E."/>
        </authorList>
    </citation>
    <scope>NUCLEOTIDE SEQUENCE [LARGE SCALE GENOMIC DNA]</scope>
</reference>
<feature type="compositionally biased region" description="Basic residues" evidence="1">
    <location>
        <begin position="100"/>
        <end position="112"/>
    </location>
</feature>
<protein>
    <submittedName>
        <fullName evidence="2">Uncharacterized protein</fullName>
    </submittedName>
</protein>
<evidence type="ECO:0000313" key="2">
    <source>
        <dbReference type="Ensembl" id="ENSCSAVP00000013042.1"/>
    </source>
</evidence>
<name>H2Z630_CIOSA</name>
<dbReference type="InParanoid" id="H2Z630"/>
<proteinExistence type="predicted"/>
<evidence type="ECO:0000313" key="3">
    <source>
        <dbReference type="Proteomes" id="UP000007875"/>
    </source>
</evidence>
<dbReference type="Ensembl" id="ENSCSAVT00000013191.1">
    <property type="protein sequence ID" value="ENSCSAVP00000013042.1"/>
    <property type="gene ID" value="ENSCSAVG00000007664.1"/>
</dbReference>
<reference evidence="2" key="3">
    <citation type="submission" date="2025-09" db="UniProtKB">
        <authorList>
            <consortium name="Ensembl"/>
        </authorList>
    </citation>
    <scope>IDENTIFICATION</scope>
</reference>
<dbReference type="Proteomes" id="UP000007875">
    <property type="component" value="Unassembled WGS sequence"/>
</dbReference>
<reference evidence="2" key="2">
    <citation type="submission" date="2025-08" db="UniProtKB">
        <authorList>
            <consortium name="Ensembl"/>
        </authorList>
    </citation>
    <scope>IDENTIFICATION</scope>
</reference>
<feature type="compositionally biased region" description="Pro residues" evidence="1">
    <location>
        <begin position="65"/>
        <end position="93"/>
    </location>
</feature>
<dbReference type="AlphaFoldDB" id="H2Z630"/>
<dbReference type="HOGENOM" id="CLU_2072305_0_0_1"/>
<keyword evidence="3" id="KW-1185">Reference proteome</keyword>
<organism evidence="2 3">
    <name type="scientific">Ciona savignyi</name>
    <name type="common">Pacific transparent sea squirt</name>
    <dbReference type="NCBI Taxonomy" id="51511"/>
    <lineage>
        <taxon>Eukaryota</taxon>
        <taxon>Metazoa</taxon>
        <taxon>Chordata</taxon>
        <taxon>Tunicata</taxon>
        <taxon>Ascidiacea</taxon>
        <taxon>Phlebobranchia</taxon>
        <taxon>Cionidae</taxon>
        <taxon>Ciona</taxon>
    </lineage>
</organism>
<feature type="region of interest" description="Disordered" evidence="1">
    <location>
        <begin position="1"/>
        <end position="118"/>
    </location>
</feature>
<evidence type="ECO:0000256" key="1">
    <source>
        <dbReference type="SAM" id="MobiDB-lite"/>
    </source>
</evidence>
<accession>H2Z630</accession>
<sequence>MESFHPRFSPPHYPNHRNSPPRFPPPRFGFNHPRMPPHFHMRGGSPHRYSPPFDYFPRPGFDPQRSPPPNRRYSPPPRFMGHFPPRPPIMHPFPPDDHLRMRHMGPPRHHGTPPRAPY</sequence>